<evidence type="ECO:0000256" key="23">
    <source>
        <dbReference type="ARBA" id="ARBA00023046"/>
    </source>
</evidence>
<comment type="PTM">
    <text evidence="32">Specific enzymatic cleavages in vivo yield mature proteins. Envelope glycoproteins are synthesized as a inactive precursor that is heavily N-glycosylated and processed likely by host cell furin in the Golgi to yield the mature SU and TM proteins. The cleavage site between SU and TM requires the minimal sequence [KR]-X-[KR]-R. About 2 of the 9 disulfide bonds of gp41 are reduced by P4HB/PDI, following binding to CD4 receptor.</text>
</comment>
<feature type="topological domain" description="Cytoplasmic" evidence="32">
    <location>
        <begin position="708"/>
        <end position="858"/>
    </location>
</feature>
<comment type="subcellular location">
    <subcellularLocation>
        <location evidence="3">Host cell membrane</location>
        <topology evidence="3">Peripheral membrane protein</topology>
    </subcellularLocation>
    <subcellularLocation>
        <location evidence="1">Host cell membrane</location>
        <topology evidence="1">Single-pass type I membrane protein</topology>
    </subcellularLocation>
    <subcellularLocation>
        <location evidence="2">Host endosome membrane</location>
        <topology evidence="2">Peripheral membrane protein</topology>
    </subcellularLocation>
    <subcellularLocation>
        <location evidence="5">Host endosome membrane</location>
        <topology evidence="5">Single-pass type I membrane protein</topology>
    </subcellularLocation>
    <subcellularLocation>
        <location evidence="6">Virion membrane</location>
        <topology evidence="6">Peripheral membrane protein</topology>
    </subcellularLocation>
    <subcellularLocation>
        <location evidence="4">Virion membrane</location>
        <topology evidence="4">Single-pass type I membrane protein</topology>
    </subcellularLocation>
</comment>
<dbReference type="Pfam" id="PF00517">
    <property type="entry name" value="GP41"/>
    <property type="match status" value="1"/>
</dbReference>
<comment type="similarity">
    <text evidence="32">Belongs to the HIV-1 env protein family.</text>
</comment>
<dbReference type="InterPro" id="IPR000777">
    <property type="entry name" value="HIV1_Gp120"/>
</dbReference>
<dbReference type="Gene3D" id="1.10.287.210">
    <property type="match status" value="1"/>
</dbReference>
<comment type="subcellular location">
    <molecule>Surface protein gp120</molecule>
    <subcellularLocation>
        <location evidence="32">Virion membrane</location>
        <topology evidence="32">Peripheral membrane protein</topology>
    </subcellularLocation>
    <subcellularLocation>
        <location evidence="32">Host cell membrane</location>
        <topology evidence="32">Peripheral membrane protein</topology>
    </subcellularLocation>
    <subcellularLocation>
        <location evidence="32">Host endosome membrane</location>
        <topology evidence="32">Single-pass type I membrane protein</topology>
    </subcellularLocation>
    <text evidence="32">The surface protein is not anchored to the viral envelope, but associates with the extravirion surface through its binding to TM. It is probably concentrated at the site of budding and incorporated into the virions possibly by contacts between the cytoplasmic tail of Env and the N-terminus of Gag.</text>
</comment>
<evidence type="ECO:0000256" key="2">
    <source>
        <dbReference type="ARBA" id="ARBA00004433"/>
    </source>
</evidence>
<keyword evidence="14 32" id="KW-0812">Transmembrane</keyword>
<evidence type="ECO:0000256" key="34">
    <source>
        <dbReference type="SAM" id="MobiDB-lite"/>
    </source>
</evidence>
<dbReference type="SUPFAM" id="SSF58069">
    <property type="entry name" value="Virus ectodomain"/>
    <property type="match status" value="1"/>
</dbReference>
<evidence type="ECO:0000256" key="22">
    <source>
        <dbReference type="ARBA" id="ARBA00022989"/>
    </source>
</evidence>
<dbReference type="GO" id="GO:0039654">
    <property type="term" value="P:fusion of virus membrane with host endosome membrane"/>
    <property type="evidence" value="ECO:0007669"/>
    <property type="project" value="UniProtKB-UniRule"/>
</dbReference>
<evidence type="ECO:0000256" key="17">
    <source>
        <dbReference type="ARBA" id="ARBA00022804"/>
    </source>
</evidence>
<dbReference type="GO" id="GO:0005198">
    <property type="term" value="F:structural molecule activity"/>
    <property type="evidence" value="ECO:0007669"/>
    <property type="project" value="UniProtKB-UniRule"/>
</dbReference>
<dbReference type="GO" id="GO:0019031">
    <property type="term" value="C:viral envelope"/>
    <property type="evidence" value="ECO:0007669"/>
    <property type="project" value="UniProtKB-KW"/>
</dbReference>
<feature type="coiled-coil region" evidence="32">
    <location>
        <begin position="635"/>
        <end position="669"/>
    </location>
</feature>
<evidence type="ECO:0000256" key="7">
    <source>
        <dbReference type="ARBA" id="ARBA00022506"/>
    </source>
</evidence>
<comment type="subcellular location">
    <molecule>Transmembrane protein gp41</molecule>
    <subcellularLocation>
        <location evidence="32">Virion membrane</location>
        <topology evidence="32">Single-pass type I membrane protein</topology>
    </subcellularLocation>
    <subcellularLocation>
        <location evidence="32">Host cell membrane</location>
        <topology evidence="32">Single-pass type I membrane protein</topology>
    </subcellularLocation>
    <subcellularLocation>
        <location evidence="32">Host endosome membrane</location>
        <topology evidence="32">Single-pass type I membrane protein</topology>
    </subcellularLocation>
    <text evidence="32">It is probably concentrated at the site of budding and incorporated into the virions possibly by contacts between the cytoplasmic tail of Env and the N-terminus of Gag.</text>
</comment>
<evidence type="ECO:0000256" key="21">
    <source>
        <dbReference type="ARBA" id="ARBA00022890"/>
    </source>
</evidence>
<feature type="region of interest" description="Fusion peptide" evidence="32">
    <location>
        <begin position="514"/>
        <end position="534"/>
    </location>
</feature>
<evidence type="ECO:0000259" key="36">
    <source>
        <dbReference type="Pfam" id="PF00517"/>
    </source>
</evidence>
<dbReference type="GO" id="GO:0020002">
    <property type="term" value="C:host cell plasma membrane"/>
    <property type="evidence" value="ECO:0007669"/>
    <property type="project" value="UniProtKB-SubCell"/>
</dbReference>
<feature type="chain" id="PRO_5029064749" description="Transmembrane protein gp41" evidence="32">
    <location>
        <begin position="514"/>
        <end position="858"/>
    </location>
</feature>
<evidence type="ECO:0000256" key="28">
    <source>
        <dbReference type="ARBA" id="ARBA00023180"/>
    </source>
</evidence>
<protein>
    <recommendedName>
        <fullName evidence="32">Envelope glycoprotein gp160</fullName>
    </recommendedName>
    <alternativeName>
        <fullName evidence="32">Env polyprotein</fullName>
    </alternativeName>
    <component>
        <recommendedName>
            <fullName evidence="32">Surface protein gp120</fullName>
            <shortName evidence="32">SU</shortName>
        </recommendedName>
        <alternativeName>
            <fullName evidence="32">Glycoprotein 120</fullName>
            <shortName evidence="32">gp120</shortName>
        </alternativeName>
    </component>
    <component>
        <recommendedName>
            <fullName evidence="32">Transmembrane protein gp41</fullName>
            <shortName evidence="32">TM</shortName>
        </recommendedName>
        <alternativeName>
            <fullName evidence="32">Glycoprotein 41</fullName>
            <shortName evidence="32">gp41</shortName>
        </alternativeName>
    </component>
</protein>
<gene>
    <name evidence="32" type="primary">env</name>
</gene>
<comment type="domain">
    <text evidence="32">The membrane proximal external region (MPER) present in gp41 is a tryptophan-rich region recognized by the antibodies 2F5, Z13, and 4E10. MPER seems to play a role in fusion.</text>
</comment>
<accession>A0A648SAT0</accession>
<keyword evidence="27 32" id="KW-1015">Disulfide bond</keyword>
<dbReference type="GO" id="GO:1903908">
    <property type="term" value="P:positive regulation of plasma membrane raft polarization"/>
    <property type="evidence" value="ECO:0007669"/>
    <property type="project" value="UniProtKB-UniRule"/>
</dbReference>
<feature type="compositionally biased region" description="Basic and acidic residues" evidence="34">
    <location>
        <begin position="728"/>
        <end position="746"/>
    </location>
</feature>
<evidence type="ECO:0000256" key="12">
    <source>
        <dbReference type="ARBA" id="ARBA00022595"/>
    </source>
</evidence>
<dbReference type="GO" id="GO:0055036">
    <property type="term" value="C:virion membrane"/>
    <property type="evidence" value="ECO:0007669"/>
    <property type="project" value="UniProtKB-SubCell"/>
</dbReference>
<keyword evidence="18 32" id="KW-0946">Virion</keyword>
<keyword evidence="31 32" id="KW-1160">Virus entry into host cell</keyword>
<evidence type="ECO:0000256" key="13">
    <source>
        <dbReference type="ARBA" id="ARBA00022685"/>
    </source>
</evidence>
<evidence type="ECO:0000256" key="15">
    <source>
        <dbReference type="ARBA" id="ARBA00022703"/>
    </source>
</evidence>
<feature type="disulfide bond" evidence="32">
    <location>
        <begin position="600"/>
        <end position="606"/>
    </location>
</feature>
<keyword evidence="7 32" id="KW-1168">Fusion of virus membrane with host membrane</keyword>
<evidence type="ECO:0000256" key="30">
    <source>
        <dbReference type="ARBA" id="ARBA00023288"/>
    </source>
</evidence>
<evidence type="ECO:0000256" key="3">
    <source>
        <dbReference type="ARBA" id="ARBA00004505"/>
    </source>
</evidence>
<keyword evidence="20 32" id="KW-0261">Viral envelope protein</keyword>
<evidence type="ECO:0000256" key="18">
    <source>
        <dbReference type="ARBA" id="ARBA00022844"/>
    </source>
</evidence>
<dbReference type="SUPFAM" id="SSF56502">
    <property type="entry name" value="gp120 core"/>
    <property type="match status" value="2"/>
</dbReference>
<feature type="region of interest" description="MPER; binding to GalCer" evidence="32">
    <location>
        <begin position="664"/>
        <end position="685"/>
    </location>
</feature>
<keyword evidence="15 32" id="KW-0053">Apoptosis</keyword>
<keyword evidence="26 32" id="KW-0564">Palmitate</keyword>
<organism evidence="37">
    <name type="scientific">Human immunodeficiency virus type 1</name>
    <name type="common">HIV-1</name>
    <dbReference type="NCBI Taxonomy" id="11676"/>
    <lineage>
        <taxon>Viruses</taxon>
        <taxon>Riboviria</taxon>
        <taxon>Pararnavirae</taxon>
        <taxon>Artverviricota</taxon>
        <taxon>Revtraviricetes</taxon>
        <taxon>Ortervirales</taxon>
        <taxon>Retroviridae</taxon>
        <taxon>Orthoretrovirinae</taxon>
        <taxon>Lentivirus</taxon>
        <taxon>Lentivirus humimdef1</taxon>
    </lineage>
</organism>
<evidence type="ECO:0000256" key="6">
    <source>
        <dbReference type="ARBA" id="ARBA00004650"/>
    </source>
</evidence>
<keyword evidence="30 32" id="KW-0449">Lipoprotein</keyword>
<comment type="domain">
    <text evidence="32">The CD4-binding region is targeted by the antibody b12.</text>
</comment>
<feature type="disulfide bond" evidence="32">
    <location>
        <begin position="54"/>
        <end position="74"/>
    </location>
</feature>
<keyword evidence="12 32" id="KW-1162">Viral penetration into host cytoplasm</keyword>
<comment type="miscellaneous">
    <text evidence="32">HIV-1 lineages are divided in three main groups, M (for Major), O (for Outlier), and N (for New, or Non-M, Non-O). The vast majority of strains found worldwide belong to the group M. Group O seems to be endemic to and largely confined to Cameroon and neighboring countries in West Central Africa, where these viruses represent a small minority of HIV-1 strains. The group N is represented by a limited number of isolates from Cameroonian persons. The group M is further subdivided in 9 clades or subtypes (A to D, F to H, J and K).</text>
</comment>
<keyword evidence="8 32" id="KW-1170">Fusion of virus membrane with host endosomal membrane</keyword>
<proteinExistence type="inferred from homology"/>
<feature type="transmembrane region" description="Helical" evidence="33">
    <location>
        <begin position="514"/>
        <end position="537"/>
    </location>
</feature>
<dbReference type="Gene3D" id="1.20.5.490">
    <property type="entry name" value="Single helix bin"/>
    <property type="match status" value="1"/>
</dbReference>
<evidence type="ECO:0000256" key="14">
    <source>
        <dbReference type="ARBA" id="ARBA00022692"/>
    </source>
</evidence>
<evidence type="ECO:0000256" key="26">
    <source>
        <dbReference type="ARBA" id="ARBA00023139"/>
    </source>
</evidence>
<comment type="caution">
    <text evidence="32 33">Lacks conserved residue(s) required for the propagation of feature annotation.</text>
</comment>
<evidence type="ECO:0000256" key="20">
    <source>
        <dbReference type="ARBA" id="ARBA00022879"/>
    </source>
</evidence>
<comment type="domain">
    <text evidence="32 33">The 17 amino acids long immunosuppressive region is present in many retroviral envelope proteins. Synthetic peptides derived from this relatively conserved sequence inhibit immune function in vitro and in vivo.</text>
</comment>
<dbReference type="GO" id="GO:0016020">
    <property type="term" value="C:membrane"/>
    <property type="evidence" value="ECO:0007669"/>
    <property type="project" value="UniProtKB-UniRule"/>
</dbReference>
<keyword evidence="21 32" id="KW-1164">Virus endocytosis by host</keyword>
<evidence type="ECO:0000256" key="11">
    <source>
        <dbReference type="ARBA" id="ARBA00022581"/>
    </source>
</evidence>
<dbReference type="GO" id="GO:0019082">
    <property type="term" value="P:viral protein processing"/>
    <property type="evidence" value="ECO:0007669"/>
    <property type="project" value="UniProtKB-UniRule"/>
</dbReference>
<feature type="short sequence motif" description="Di-leucine internalization motif" evidence="32">
    <location>
        <begin position="857"/>
        <end position="858"/>
    </location>
</feature>
<keyword evidence="9 32" id="KW-1032">Host cell membrane</keyword>
<dbReference type="Pfam" id="PF00516">
    <property type="entry name" value="GP120"/>
    <property type="match status" value="1"/>
</dbReference>
<dbReference type="CDD" id="cd09909">
    <property type="entry name" value="HIV-1-like_HR1-HR2"/>
    <property type="match status" value="1"/>
</dbReference>
<reference evidence="37" key="1">
    <citation type="journal article" date="2019" name="Cell Host Microbe">
        <title>Principles Governing Establishment versus Collapse of HIV-1 Cellular Spread.</title>
        <authorList>
            <person name="Hataye J.M."/>
            <person name="Casazza J.P."/>
            <person name="Best K."/>
            <person name="Liang C.J."/>
            <person name="Immonen T.T."/>
            <person name="Ambrozak D.R."/>
            <person name="Darko S."/>
            <person name="Henry A.R."/>
            <person name="Laboune F."/>
            <person name="Maldarelli F."/>
            <person name="Douek D.C."/>
            <person name="Hengartner N.W."/>
            <person name="Yamamoto T."/>
            <person name="Keele B.F."/>
            <person name="Perelson A.S."/>
            <person name="Koup R.A."/>
        </authorList>
    </citation>
    <scope>NUCLEOTIDE SEQUENCE</scope>
    <source>
        <strain evidence="37">DONOR18.145.17.P3E9</strain>
    </source>
</reference>
<feature type="site" description="Cleavage; by host furin" evidence="32">
    <location>
        <begin position="513"/>
        <end position="514"/>
    </location>
</feature>
<keyword evidence="16 32" id="KW-0732">Signal</keyword>
<comment type="PTM">
    <text evidence="32">Highly glycosylated by host. The high number of glycan on the protein is reffered to as 'glycan shield' because it contributes to hide protein sequence from adaptive immune system.</text>
</comment>
<keyword evidence="23 32" id="KW-1039">Host endosome</keyword>
<feature type="domain" description="Human immunodeficiency virus 1 envelope glycoprotein Gp120" evidence="35">
    <location>
        <begin position="34"/>
        <end position="513"/>
    </location>
</feature>
<evidence type="ECO:0000256" key="5">
    <source>
        <dbReference type="ARBA" id="ARBA00004578"/>
    </source>
</evidence>
<dbReference type="InterPro" id="IPR037527">
    <property type="entry name" value="Gp160"/>
</dbReference>
<keyword evidence="17 32" id="KW-1161">Viral attachment to host cell</keyword>
<evidence type="ECO:0000256" key="32">
    <source>
        <dbReference type="HAMAP-Rule" id="MF_04083"/>
    </source>
</evidence>
<dbReference type="EMBL" id="MN515945">
    <property type="protein sequence ID" value="QFR53581.1"/>
    <property type="molecule type" value="Genomic_RNA"/>
</dbReference>
<keyword evidence="24 32" id="KW-0175">Coiled coil</keyword>
<evidence type="ECO:0000259" key="35">
    <source>
        <dbReference type="Pfam" id="PF00516"/>
    </source>
</evidence>
<comment type="PTM">
    <text evidence="32">Palmitoylation of the transmembrane protein and of Env polyprotein (prior to its proteolytic cleavage) is essential for their association with host cell membrane lipid rafts. Palmitoylation is therefore required for envelope trafficking to classical lipid rafts, but not for viral replication.</text>
</comment>
<feature type="domain" description="Retroviral envelope protein GP41-like" evidence="36">
    <location>
        <begin position="532"/>
        <end position="721"/>
    </location>
</feature>
<sequence length="858" mass="97349">MRVKETRKSYQHLWKGGILLLGMLMICNATKEKLWVTVYYGVPVWKEATTTILCASDAKAYNTEVHNVWATHACVPTDPSPQEIVIANVTENFNMWKNNMVEQMHEDIISLWDQSLKPCVKLTPLCVTLHCTNLNNTNTNNSSWGKMEKGEIKNCSFNITTNIRDKIQKEYALFYKLDVVPIKDDNNDTNSTSYRLINCNTSVITQACPKVSFEPIPIHYCAPAGFAILKCNNKMFNGTGPCTNVSTVQCTHGIRPVVSTQLLLNGSLAEEEIIIRSENLTHNTKTIIVHLNESVEINCTRPNNNTRKSIHIGPGSAFYTTGGIIGDIRQAHCNLSRTAWNNTLKRIVIKLREQFGNRTIVFNHSSGGDPEIVMHSFNCGGEFFYCNSTQLFNSTWAVNTTWNNTENNEGNDTITLPCRIKQIINMWQEVGKAMYAPPIRGQIRCSSNITGLLLTRDGGNSNDTTRPETFRPGGGDMRDNWRSELYKYKVVKIEPLGIAPTKAKRRVVQREKRAVGIGAMFLGFLGAAGSTMGAASITLTVQARLLLSGIVQQQNNLLRAIEAQQHLLQLTVWGIKQLQARVLAVERYLKDQQLLGIWGCSGKLICTTAVPWNTSWSNRSLNDIWENMTWMEWEKEIDNYTSLIYTLIEESQNQQEKNEQELLALDKWASLWNWFDITKWLWYIKIFIMIVGGLVGLRIVFTVLSIVNRVRQGYSPLSFQTRLPTPRGPDRPEGIEGEGGERDRDSSGQLVDGFLTLIWVDLRSLFLFSYHRLRDLLLIVTRSVELLGRRGWEILKYWWNLLQYWSQELKNSAVSLLNATAIAVAEGTDRVIEVLQRVGRAILHIPTRIRQGLERALL</sequence>
<comment type="function">
    <text evidence="32">Surface protein gp120: Attaches the virus to the host lymphoid cell by binding to the primary receptor CD4. This interaction induces a structural rearrangement creating a high affinity binding site for a chemokine coreceptor like CXCR4 and/or CCR5. Acts as a ligand for CD209/DC-SIGN and CLEC4M/DC-SIGNR, which are respectively found on dendritic cells (DCs), and on endothelial cells of liver sinusoids and lymph node sinuses. These interactions allow capture of viral particles at mucosal surfaces by these cells and subsequent transmission to permissive cells. HIV subverts the migration properties of dendritic cells to gain access to CD4+ T-cells in lymph nodes. Virus transmission to permissive T-cells occurs either in trans (without DCs infection, through viral capture and transmission), or in cis (following DCs productive infection, through the usual CD4-gp120 interaction), thereby inducing a robust infection. In trans infection, bound virions remain infectious over days and it is proposed that they are not degraded, but protected in non-lysosomal acidic organelles within the DCs close to the cell membrane thus contributing to the viral infectious potential during DCs' migration from the periphery to the lymphoid tissues. On arrival at lymphoid tissues, intact virions recycle back to DCs' cell surface allowing virus transmission to CD4+ T-cells.</text>
</comment>
<evidence type="ECO:0000256" key="19">
    <source>
        <dbReference type="ARBA" id="ARBA00022870"/>
    </source>
</evidence>
<comment type="subunit">
    <text evidence="32">The mature envelope protein (Env) consists of a homotrimer of non-covalently associated gp120-gp41 heterodimers. The resulting complex protrudes from the virus surface as a spike. There seems to be as few as 10 spikes on the average virion. Surface protein gp120 interacts with host CD4, CCR5 and CXCR4. Gp120 also interacts with the C-type lectins CD209/DC-SIGN and CLEC4M/DC-SIGNR (collectively referred to as DC-SIGN(R)). Gp120 and gp41 interact with GalCer. Gp120 interacts with host ITGA4/ITGB7 complex; on CD4+ T-cells, this interaction results in rapid activation of integrin ITGAL/LFA-1, which facilitates efficient cell-to-cell spreading of HIV-1. Gp120 interacts with cell-associated heparan sulfate; this interaction increases virus infectivity on permissive cells and may be involved in infection of CD4- cells.</text>
</comment>
<evidence type="ECO:0000256" key="8">
    <source>
        <dbReference type="ARBA" id="ARBA00022510"/>
    </source>
</evidence>
<dbReference type="FunFam" id="2.170.40.20:FF:000004">
    <property type="entry name" value="Envelope glycoprotein gp160"/>
    <property type="match status" value="1"/>
</dbReference>
<dbReference type="FunFam" id="2.170.40.20:FF:000003">
    <property type="entry name" value="Envelope glycoprotein gp160"/>
    <property type="match status" value="1"/>
</dbReference>
<comment type="domain">
    <text evidence="32">The YXXL motif is involved in determining the exact site of viral release at the surface of infected mononuclear cells and promotes endocytosis. YXXL and di-leucine endocytosis motifs interact directly or indirectly with the clathrin adapter complexes, opperate independently, and their activities are not additive.</text>
</comment>
<dbReference type="GO" id="GO:0075512">
    <property type="term" value="P:clathrin-dependent endocytosis of virus by host cell"/>
    <property type="evidence" value="ECO:0007669"/>
    <property type="project" value="UniProtKB-UniRule"/>
</dbReference>
<keyword evidence="22 32" id="KW-1133">Transmembrane helix</keyword>
<keyword evidence="13 32" id="KW-0165">Cleavage on pair of basic residues</keyword>
<feature type="short sequence motif" description="YXXL motif; contains endocytosis signal" evidence="32">
    <location>
        <begin position="714"/>
        <end position="717"/>
    </location>
</feature>
<feature type="region of interest" description="Immunosuppression" evidence="32">
    <location>
        <begin position="576"/>
        <end position="594"/>
    </location>
</feature>
<feature type="disulfide bond" evidence="32">
    <location>
        <begin position="221"/>
        <end position="250"/>
    </location>
</feature>
<evidence type="ECO:0000256" key="9">
    <source>
        <dbReference type="ARBA" id="ARBA00022511"/>
    </source>
</evidence>
<feature type="chain" id="PRO_5029064747" description="Envelope glycoprotein gp160" evidence="32">
    <location>
        <begin position="33"/>
        <end position="858"/>
    </location>
</feature>
<evidence type="ECO:0000256" key="16">
    <source>
        <dbReference type="ARBA" id="ARBA00022729"/>
    </source>
</evidence>
<comment type="function">
    <text evidence="32">Transmembrane protein gp41: Acts as a class I viral fusion protein. Under the current model, the protein has at least 3 conformational states: pre-fusion native state, pre-hairpin intermediate state, and post-fusion hairpin state. During fusion of viral and target intracellular membranes, the coiled coil regions (heptad repeats) assume a trimer-of-hairpins structure, positioning the fusion peptide in close proximity to the C-terminal region of the ectodomain. The formation of this structure appears to drive apposition and subsequent fusion of viral and target cell membranes. Complete fusion occurs in host cell endosomes and is dynamin-dependent, however some lipid transfer might occur at the plasma membrane. The virus undergoes clathrin-dependent internalization long before endosomal fusion, thus minimizing the surface exposure of conserved viral epitopes during fusion and reducing the efficacy of inhibitors targeting these epitopes. Membranes fusion leads to delivery of the nucleocapsid into the cytoplasm.</text>
</comment>
<evidence type="ECO:0000313" key="37">
    <source>
        <dbReference type="EMBL" id="QFR53581.1"/>
    </source>
</evidence>
<comment type="miscellaneous">
    <text evidence="32">Inhibitors targeting HIV-1 viral envelope proteins are used as antiretroviral drugs. Attachment of virions to the cell surface via non-specific interactions and CD4 binding can be blocked by inhibitors that include cyanovirin-N, cyclotriazadisulfonamide analogs, PRO 2000, TNX 355 and PRO 542. In addition, BMS 806 can block CD4-induced conformational changes. Env interactions with the coreceptor molecules can be targeted by CCR5 antagonists including SCH-D, maraviroc (UK 427857) and aplaviroc (GW 873140), and the CXCR4 antagonist AMD 070. Fusion of viral and cellular membranes can be inhibited by peptides such as enfuvirtide and tifuvirtide (T 1249). Resistance to inhibitors associated with mutations in Env are observed. Most of the time, single mutations confer only a modest reduction in drug susceptibility. Combination of several mutations is usually required to develop a high-level drug resistance.</text>
</comment>
<dbReference type="FunFam" id="1.20.5.490:FF:000001">
    <property type="entry name" value="Envelope glycoprotein gp160"/>
    <property type="match status" value="1"/>
</dbReference>
<evidence type="ECO:0000256" key="1">
    <source>
        <dbReference type="ARBA" id="ARBA00004402"/>
    </source>
</evidence>
<dbReference type="FunFam" id="1.10.287.210:FF:000001">
    <property type="entry name" value="Envelope glycoprotein gp160"/>
    <property type="match status" value="1"/>
</dbReference>
<dbReference type="GO" id="GO:0019064">
    <property type="term" value="P:fusion of virus membrane with host plasma membrane"/>
    <property type="evidence" value="ECO:0007669"/>
    <property type="project" value="UniProtKB-UniRule"/>
</dbReference>
<evidence type="ECO:0000256" key="27">
    <source>
        <dbReference type="ARBA" id="ARBA00023157"/>
    </source>
</evidence>
<keyword evidence="19 32" id="KW-1043">Host membrane</keyword>
<dbReference type="GO" id="GO:1903911">
    <property type="term" value="P:positive regulation of receptor clustering"/>
    <property type="evidence" value="ECO:0007669"/>
    <property type="project" value="UniProtKB-UniRule"/>
</dbReference>
<evidence type="ECO:0000256" key="4">
    <source>
        <dbReference type="ARBA" id="ARBA00004563"/>
    </source>
</evidence>
<feature type="region of interest" description="Disordered" evidence="34">
    <location>
        <begin position="720"/>
        <end position="746"/>
    </location>
</feature>
<keyword evidence="10 32" id="KW-1165">Clathrin-mediated endocytosis of virus by host</keyword>
<evidence type="ECO:0000256" key="33">
    <source>
        <dbReference type="RuleBase" id="RU363095"/>
    </source>
</evidence>
<dbReference type="HAMAP" id="MF_04083">
    <property type="entry name" value="HIV_ENV"/>
    <property type="match status" value="1"/>
</dbReference>
<evidence type="ECO:0000256" key="10">
    <source>
        <dbReference type="ARBA" id="ARBA00022570"/>
    </source>
</evidence>
<dbReference type="InterPro" id="IPR000328">
    <property type="entry name" value="GP41-like"/>
</dbReference>
<feature type="region of interest" description="CD4-binding loop" evidence="32">
    <location>
        <begin position="365"/>
        <end position="375"/>
    </location>
</feature>
<keyword evidence="25 32" id="KW-0472">Membrane</keyword>
<feature type="region of interest" description="Disordered" evidence="34">
    <location>
        <begin position="456"/>
        <end position="476"/>
    </location>
</feature>
<dbReference type="Gene3D" id="2.170.40.20">
    <property type="entry name" value="Human immunodeficiency virus 1, Gp160, envelope glycoprotein"/>
    <property type="match status" value="2"/>
</dbReference>
<name>A0A648SAT0_HV1</name>
<keyword evidence="28 32" id="KW-0325">Glycoprotein</keyword>
<dbReference type="InterPro" id="IPR036377">
    <property type="entry name" value="Gp120_core_sf"/>
</dbReference>
<evidence type="ECO:0000256" key="31">
    <source>
        <dbReference type="ARBA" id="ARBA00023296"/>
    </source>
</evidence>
<evidence type="ECO:0000256" key="25">
    <source>
        <dbReference type="ARBA" id="ARBA00023136"/>
    </source>
</evidence>
<evidence type="ECO:0000256" key="24">
    <source>
        <dbReference type="ARBA" id="ARBA00023054"/>
    </source>
</evidence>
<comment type="function">
    <text evidence="32">Envelope glycoprotein gp160: Oligomerizes in the host endoplasmic reticulum into predominantly trimers. In a second time, gp160 transits in the host Golgi, where glycosylation is completed. The precursor is then proteolytically cleaved in the trans-Golgi and thereby activated by cellular furin or furin-like proteases to produce gp120 and gp41.</text>
</comment>
<comment type="domain">
    <text evidence="32">Some of the most genetically diverse regions of the viral genome are present in Env. They are called variable regions 1 through 5 (V1 through V5). Coreceptor usage of gp120 is determined mainly by the primary structure of the third variable region (V3) in the outer domain of gp120. The sequence of V3 determines which coreceptor, CCR5 and/or CXCR4 (corresponding to R5/macrophage, X4/T cell and R5X4/T cell and macrophage tropism), is used to trigger the fusion potential of the Env complex, and hence which cells the virus can infect. Binding to CCR5 involves a region adjacent in addition to V3.</text>
</comment>
<feature type="disulfide bond" evidence="32">
    <location>
        <begin position="231"/>
        <end position="242"/>
    </location>
</feature>
<dbReference type="GO" id="GO:0019062">
    <property type="term" value="P:virion attachment to host cell"/>
    <property type="evidence" value="ECO:0007669"/>
    <property type="project" value="UniProtKB-UniRule"/>
</dbReference>
<organismHost>
    <name type="scientific">Homo sapiens</name>
    <name type="common">Human</name>
    <dbReference type="NCBI Taxonomy" id="9606"/>
</organismHost>
<keyword evidence="29 32" id="KW-0899">Viral immunoevasion</keyword>
<dbReference type="GO" id="GO:0052031">
    <property type="term" value="P:symbiont-mediated perturbation of host defense response"/>
    <property type="evidence" value="ECO:0007669"/>
    <property type="project" value="UniProtKB-UniRule"/>
</dbReference>
<dbReference type="GO" id="GO:0044175">
    <property type="term" value="C:host cell endosome membrane"/>
    <property type="evidence" value="ECO:0007669"/>
    <property type="project" value="UniProtKB-SubCell"/>
</dbReference>
<keyword evidence="11 32" id="KW-0945">Host-virus interaction</keyword>
<evidence type="ECO:0000256" key="29">
    <source>
        <dbReference type="ARBA" id="ARBA00023280"/>
    </source>
</evidence>
<feature type="transmembrane region" description="Helical" evidence="33">
    <location>
        <begin position="680"/>
        <end position="707"/>
    </location>
</feature>